<evidence type="ECO:0000313" key="1">
    <source>
        <dbReference type="EMBL" id="KAG8633044.1"/>
    </source>
</evidence>
<protein>
    <submittedName>
        <fullName evidence="1">Uncharacterized protein</fullName>
    </submittedName>
</protein>
<dbReference type="EMBL" id="CM004404">
    <property type="protein sequence ID" value="KAG8633044.1"/>
    <property type="molecule type" value="Genomic_DNA"/>
</dbReference>
<accession>A0ACB7FZF0</accession>
<dbReference type="Proteomes" id="UP000091857">
    <property type="component" value="Chromosome 18"/>
</dbReference>
<gene>
    <name evidence="1" type="ORF">MANES_18G073125v8</name>
</gene>
<proteinExistence type="predicted"/>
<comment type="caution">
    <text evidence="1">The sequence shown here is derived from an EMBL/GenBank/DDBJ whole genome shotgun (WGS) entry which is preliminary data.</text>
</comment>
<sequence length="206" mass="23699">MGKVSKVNRKTDSQHQRATPFPLPSCPRKSDKDCHSNKKHSKVFDYTKVTSTEELQQLNRFADNSSFHLNAGKFNEKMQVPKLLCPQCRGQVKGWTVVEPAQKHLNTKKRTRMQENCSFIGAYKQLRKHVKANHPFARPLAVDPNSGHYRNRFHMDFDTLDEDDYGLHCPVATGPAALPGRGLHRLLLTRARRPWRLRGGNRGRNY</sequence>
<reference evidence="2" key="1">
    <citation type="journal article" date="2016" name="Nat. Biotechnol.">
        <title>Sequencing wild and cultivated cassava and related species reveals extensive interspecific hybridization and genetic diversity.</title>
        <authorList>
            <person name="Bredeson J.V."/>
            <person name="Lyons J.B."/>
            <person name="Prochnik S.E."/>
            <person name="Wu G.A."/>
            <person name="Ha C.M."/>
            <person name="Edsinger-Gonzales E."/>
            <person name="Grimwood J."/>
            <person name="Schmutz J."/>
            <person name="Rabbi I.Y."/>
            <person name="Egesi C."/>
            <person name="Nauluvula P."/>
            <person name="Lebot V."/>
            <person name="Ndunguru J."/>
            <person name="Mkamilo G."/>
            <person name="Bart R.S."/>
            <person name="Setter T.L."/>
            <person name="Gleadow R.M."/>
            <person name="Kulakow P."/>
            <person name="Ferguson M.E."/>
            <person name="Rounsley S."/>
            <person name="Rokhsar D.S."/>
        </authorList>
    </citation>
    <scope>NUCLEOTIDE SEQUENCE [LARGE SCALE GENOMIC DNA]</scope>
    <source>
        <strain evidence="2">cv. AM560-2</strain>
    </source>
</reference>
<name>A0ACB7FZF0_MANES</name>
<organism evidence="1 2">
    <name type="scientific">Manihot esculenta</name>
    <name type="common">Cassava</name>
    <name type="synonym">Jatropha manihot</name>
    <dbReference type="NCBI Taxonomy" id="3983"/>
    <lineage>
        <taxon>Eukaryota</taxon>
        <taxon>Viridiplantae</taxon>
        <taxon>Streptophyta</taxon>
        <taxon>Embryophyta</taxon>
        <taxon>Tracheophyta</taxon>
        <taxon>Spermatophyta</taxon>
        <taxon>Magnoliopsida</taxon>
        <taxon>eudicotyledons</taxon>
        <taxon>Gunneridae</taxon>
        <taxon>Pentapetalae</taxon>
        <taxon>rosids</taxon>
        <taxon>fabids</taxon>
        <taxon>Malpighiales</taxon>
        <taxon>Euphorbiaceae</taxon>
        <taxon>Crotonoideae</taxon>
        <taxon>Manihoteae</taxon>
        <taxon>Manihot</taxon>
    </lineage>
</organism>
<keyword evidence="2" id="KW-1185">Reference proteome</keyword>
<evidence type="ECO:0000313" key="2">
    <source>
        <dbReference type="Proteomes" id="UP000091857"/>
    </source>
</evidence>